<organism evidence="1">
    <name type="scientific">marine sediment metagenome</name>
    <dbReference type="NCBI Taxonomy" id="412755"/>
    <lineage>
        <taxon>unclassified sequences</taxon>
        <taxon>metagenomes</taxon>
        <taxon>ecological metagenomes</taxon>
    </lineage>
</organism>
<dbReference type="AlphaFoldDB" id="X0ZFG2"/>
<reference evidence="1" key="1">
    <citation type="journal article" date="2014" name="Front. Microbiol.">
        <title>High frequency of phylogenetically diverse reductive dehalogenase-homologous genes in deep subseafloor sedimentary metagenomes.</title>
        <authorList>
            <person name="Kawai M."/>
            <person name="Futagami T."/>
            <person name="Toyoda A."/>
            <person name="Takaki Y."/>
            <person name="Nishi S."/>
            <person name="Hori S."/>
            <person name="Arai W."/>
            <person name="Tsubouchi T."/>
            <person name="Morono Y."/>
            <person name="Uchiyama I."/>
            <person name="Ito T."/>
            <person name="Fujiyama A."/>
            <person name="Inagaki F."/>
            <person name="Takami H."/>
        </authorList>
    </citation>
    <scope>NUCLEOTIDE SEQUENCE</scope>
    <source>
        <strain evidence="1">Expedition CK06-06</strain>
    </source>
</reference>
<feature type="non-terminal residue" evidence="1">
    <location>
        <position position="1"/>
    </location>
</feature>
<comment type="caution">
    <text evidence="1">The sequence shown here is derived from an EMBL/GenBank/DDBJ whole genome shotgun (WGS) entry which is preliminary data.</text>
</comment>
<name>X0ZFG2_9ZZZZ</name>
<dbReference type="EMBL" id="BARS01052928">
    <property type="protein sequence ID" value="GAG47076.1"/>
    <property type="molecule type" value="Genomic_DNA"/>
</dbReference>
<evidence type="ECO:0000313" key="1">
    <source>
        <dbReference type="EMBL" id="GAG47076.1"/>
    </source>
</evidence>
<protein>
    <submittedName>
        <fullName evidence="1">Uncharacterized protein</fullName>
    </submittedName>
</protein>
<gene>
    <name evidence="1" type="ORF">S01H1_78624</name>
</gene>
<proteinExistence type="predicted"/>
<sequence>DQALQRFKELPGNQRLCRYAIKGDVAYRLCTHTFQCATCEFGQIMEDTFQQKLAKLAARREALRKKEQKAEA</sequence>
<accession>X0ZFG2</accession>